<reference evidence="2 3" key="1">
    <citation type="journal article" date="2014" name="Proc. Natl. Acad. Sci. U.S.A.">
        <title>Trajectory and genomic determinants of fungal-pathogen speciation and host adaptation.</title>
        <authorList>
            <person name="Hu X."/>
            <person name="Xiao G."/>
            <person name="Zheng P."/>
            <person name="Shang Y."/>
            <person name="Su Y."/>
            <person name="Zhang X."/>
            <person name="Liu X."/>
            <person name="Zhan S."/>
            <person name="St Leger R.J."/>
            <person name="Wang C."/>
        </authorList>
    </citation>
    <scope>NUCLEOTIDE SEQUENCE [LARGE SCALE GENOMIC DNA]</scope>
    <source>
        <strain evidence="2 3">ARSEF 549</strain>
    </source>
</reference>
<name>A0A0B4EV31_METAF</name>
<dbReference type="VEuPathDB" id="FungiDB:MAN_05469"/>
<evidence type="ECO:0000259" key="1">
    <source>
        <dbReference type="Pfam" id="PF12849"/>
    </source>
</evidence>
<dbReference type="OrthoDB" id="10260248at2759"/>
<dbReference type="PANTHER" id="PTHR37945:SF1">
    <property type="entry name" value="EXTRACELLULAR TUNGSTATE BINDING PROTEIN"/>
    <property type="match status" value="1"/>
</dbReference>
<protein>
    <recommendedName>
        <fullName evidence="1">PBP domain-containing protein</fullName>
    </recommendedName>
</protein>
<dbReference type="InterPro" id="IPR052738">
    <property type="entry name" value="ABC-Tungstate_binding"/>
</dbReference>
<dbReference type="EMBL" id="AZNF01000006">
    <property type="protein sequence ID" value="KID65810.1"/>
    <property type="molecule type" value="Genomic_DNA"/>
</dbReference>
<feature type="domain" description="PBP" evidence="1">
    <location>
        <begin position="59"/>
        <end position="299"/>
    </location>
</feature>
<gene>
    <name evidence="2" type="ORF">MAN_05469</name>
</gene>
<evidence type="ECO:0000313" key="2">
    <source>
        <dbReference type="EMBL" id="KID65810.1"/>
    </source>
</evidence>
<evidence type="ECO:0000313" key="3">
    <source>
        <dbReference type="Proteomes" id="UP000031186"/>
    </source>
</evidence>
<accession>A0A0B4EV31</accession>
<sequence length="326" mass="34817">MAADAVGSEFVSKDAEVHQANTMVSAKNLLVGGFAASCSAITPAAIYDGGFSNAASKVELRIGNGGAGQSGLIKALSDAFIRDAVASGSSPFKVAWYTSDTTYSIKHLSTGDIDVGITYTPSAENIAIRQGIALSPSYYAFRDHFLLVGPRSNPANLVASDDIHTMFSKIFDVAENNKTDPPVRFLSRYDKSATNIKESLLWASIGQVPWATAYSTWYHQYIAFPMQALTAAILLQEYTITDRGTILSLDARLRNETVVYKAGTDGADDPLLNPAHLLIGTRAANPNMAQAFARWLVSSKGQGVVRNFKKGGQTLYSVAPSSNSTA</sequence>
<keyword evidence="3" id="KW-1185">Reference proteome</keyword>
<dbReference type="Pfam" id="PF12849">
    <property type="entry name" value="PBP_like_2"/>
    <property type="match status" value="1"/>
</dbReference>
<feature type="non-terminal residue" evidence="2">
    <location>
        <position position="1"/>
    </location>
</feature>
<dbReference type="InterPro" id="IPR024370">
    <property type="entry name" value="PBP_domain"/>
</dbReference>
<dbReference type="HOGENOM" id="CLU_058099_0_0_1"/>
<dbReference type="Proteomes" id="UP000031186">
    <property type="component" value="Unassembled WGS sequence"/>
</dbReference>
<dbReference type="SUPFAM" id="SSF53850">
    <property type="entry name" value="Periplasmic binding protein-like II"/>
    <property type="match status" value="1"/>
</dbReference>
<proteinExistence type="predicted"/>
<dbReference type="PANTHER" id="PTHR37945">
    <property type="entry name" value="EXTRACELLULAR TUNGSTATE BINDING PROTEIN"/>
    <property type="match status" value="1"/>
</dbReference>
<comment type="caution">
    <text evidence="2">The sequence shown here is derived from an EMBL/GenBank/DDBJ whole genome shotgun (WGS) entry which is preliminary data.</text>
</comment>
<dbReference type="Gene3D" id="3.40.190.10">
    <property type="entry name" value="Periplasmic binding protein-like II"/>
    <property type="match status" value="2"/>
</dbReference>
<organism evidence="2 3">
    <name type="scientific">Metarhizium anisopliae (strain ARSEF 549)</name>
    <dbReference type="NCBI Taxonomy" id="3151832"/>
    <lineage>
        <taxon>Eukaryota</taxon>
        <taxon>Fungi</taxon>
        <taxon>Dikarya</taxon>
        <taxon>Ascomycota</taxon>
        <taxon>Pezizomycotina</taxon>
        <taxon>Sordariomycetes</taxon>
        <taxon>Hypocreomycetidae</taxon>
        <taxon>Hypocreales</taxon>
        <taxon>Clavicipitaceae</taxon>
        <taxon>Metarhizium</taxon>
    </lineage>
</organism>
<dbReference type="AlphaFoldDB" id="A0A0B4EV31"/>